<keyword evidence="2" id="KW-0378">Hydrolase</keyword>
<protein>
    <submittedName>
        <fullName evidence="4">HD domain-containing protein</fullName>
    </submittedName>
</protein>
<keyword evidence="5" id="KW-1185">Reference proteome</keyword>
<feature type="domain" description="HD" evidence="3">
    <location>
        <begin position="16"/>
        <end position="179"/>
    </location>
</feature>
<proteinExistence type="predicted"/>
<evidence type="ECO:0000313" key="5">
    <source>
        <dbReference type="Proteomes" id="UP000602284"/>
    </source>
</evidence>
<organism evidence="4 5">
    <name type="scientific">Tumebacillus amylolyticus</name>
    <dbReference type="NCBI Taxonomy" id="2801339"/>
    <lineage>
        <taxon>Bacteria</taxon>
        <taxon>Bacillati</taxon>
        <taxon>Bacillota</taxon>
        <taxon>Bacilli</taxon>
        <taxon>Bacillales</taxon>
        <taxon>Alicyclobacillaceae</taxon>
        <taxon>Tumebacillus</taxon>
    </lineage>
</organism>
<sequence length="198" mass="22828">MDMNRLKQQIGFLVEIDKLKSIYRRAVLVDRSRHENDAEHSWHLAMMALILHEHANDPGVDLLRVVKMVLIHDIVEIDAGDVSAYDLAGQQDKQVQELKAAHRLFGMLPEEQKTEMFELWQEFEERSTPSSQFAAALDRLAPLLHNYHTEGATWKEHGITLDMVMTRNAQIGQGSEALWQFAQELIRDAVEKEYLPLD</sequence>
<dbReference type="Gene3D" id="1.10.3210.10">
    <property type="entry name" value="Hypothetical protein af1432"/>
    <property type="match status" value="1"/>
</dbReference>
<dbReference type="Pfam" id="PF13023">
    <property type="entry name" value="HD_3"/>
    <property type="match status" value="1"/>
</dbReference>
<dbReference type="SUPFAM" id="SSF109604">
    <property type="entry name" value="HD-domain/PDEase-like"/>
    <property type="match status" value="1"/>
</dbReference>
<dbReference type="PANTHER" id="PTHR11845">
    <property type="entry name" value="5'-DEOXYNUCLEOTIDASE HDDC2"/>
    <property type="match status" value="1"/>
</dbReference>
<dbReference type="PANTHER" id="PTHR11845:SF13">
    <property type="entry name" value="5'-DEOXYNUCLEOTIDASE HDDC2"/>
    <property type="match status" value="1"/>
</dbReference>
<dbReference type="InterPro" id="IPR039356">
    <property type="entry name" value="YfbR/HDDC2"/>
</dbReference>
<keyword evidence="1" id="KW-0479">Metal-binding</keyword>
<name>A0ABS1J4G5_9BACL</name>
<dbReference type="Proteomes" id="UP000602284">
    <property type="component" value="Unassembled WGS sequence"/>
</dbReference>
<comment type="caution">
    <text evidence="4">The sequence shown here is derived from an EMBL/GenBank/DDBJ whole genome shotgun (WGS) entry which is preliminary data.</text>
</comment>
<reference evidence="4 5" key="1">
    <citation type="submission" date="2021-01" db="EMBL/GenBank/DDBJ databases">
        <title>Tumebacillus sp. strain ITR2 16S ribosomal RNA gene Genome sequencing and assembly.</title>
        <authorList>
            <person name="Kang M."/>
        </authorList>
    </citation>
    <scope>NUCLEOTIDE SEQUENCE [LARGE SCALE GENOMIC DNA]</scope>
    <source>
        <strain evidence="4 5">ITR2</strain>
    </source>
</reference>
<gene>
    <name evidence="4" type="ORF">JJB07_00705</name>
</gene>
<dbReference type="RefSeq" id="WP_201630294.1">
    <property type="nucleotide sequence ID" value="NZ_JAEQNB010000001.1"/>
</dbReference>
<evidence type="ECO:0000256" key="2">
    <source>
        <dbReference type="ARBA" id="ARBA00022801"/>
    </source>
</evidence>
<evidence type="ECO:0000259" key="3">
    <source>
        <dbReference type="Pfam" id="PF13023"/>
    </source>
</evidence>
<accession>A0ABS1J4G5</accession>
<evidence type="ECO:0000313" key="4">
    <source>
        <dbReference type="EMBL" id="MBL0385151.1"/>
    </source>
</evidence>
<evidence type="ECO:0000256" key="1">
    <source>
        <dbReference type="ARBA" id="ARBA00022723"/>
    </source>
</evidence>
<dbReference type="EMBL" id="JAEQNB010000001">
    <property type="protein sequence ID" value="MBL0385151.1"/>
    <property type="molecule type" value="Genomic_DNA"/>
</dbReference>
<dbReference type="InterPro" id="IPR006674">
    <property type="entry name" value="HD_domain"/>
</dbReference>